<organism evidence="1 2">
    <name type="scientific">Larimichthys crocea</name>
    <name type="common">Large yellow croaker</name>
    <name type="synonym">Pseudosciaena crocea</name>
    <dbReference type="NCBI Taxonomy" id="215358"/>
    <lineage>
        <taxon>Eukaryota</taxon>
        <taxon>Metazoa</taxon>
        <taxon>Chordata</taxon>
        <taxon>Craniata</taxon>
        <taxon>Vertebrata</taxon>
        <taxon>Euteleostomi</taxon>
        <taxon>Actinopterygii</taxon>
        <taxon>Neopterygii</taxon>
        <taxon>Teleostei</taxon>
        <taxon>Neoteleostei</taxon>
        <taxon>Acanthomorphata</taxon>
        <taxon>Eupercaria</taxon>
        <taxon>Sciaenidae</taxon>
        <taxon>Larimichthys</taxon>
    </lineage>
</organism>
<dbReference type="Proteomes" id="UP000793456">
    <property type="component" value="Chromosome XIII"/>
</dbReference>
<sequence length="196" mass="21067">MDNCLLALVFGLLTLGGCSARVVKVSPGPLIRVEGQPVSIKCDVDEYGGPREQDFEWMMSRDANGQRIKIISTFDASYSHPSLSKRVASGDISVMRLMDNEVELKIAESSRTPSRFPPRPRPPSSQREATSPFPAASPACSPTPPTCPVTWSVKKGATSEEILSFGPQGDVSTGSKFARRYADGGIRLVPGKNGIV</sequence>
<name>A0ACD3QX34_LARCR</name>
<accession>A0ACD3QX34</accession>
<reference evidence="1" key="1">
    <citation type="submission" date="2018-11" db="EMBL/GenBank/DDBJ databases">
        <title>The sequence and de novo assembly of Larimichthys crocea genome using PacBio and Hi-C technologies.</title>
        <authorList>
            <person name="Xu P."/>
            <person name="Chen B."/>
            <person name="Zhou Z."/>
            <person name="Ke Q."/>
            <person name="Wu Y."/>
            <person name="Bai H."/>
            <person name="Pu F."/>
        </authorList>
    </citation>
    <scope>NUCLEOTIDE SEQUENCE</scope>
    <source>
        <tissue evidence="1">Muscle</tissue>
    </source>
</reference>
<comment type="caution">
    <text evidence="1">The sequence shown here is derived from an EMBL/GenBank/DDBJ whole genome shotgun (WGS) entry which is preliminary data.</text>
</comment>
<dbReference type="EMBL" id="CM011686">
    <property type="protein sequence ID" value="TMS11786.1"/>
    <property type="molecule type" value="Genomic_DNA"/>
</dbReference>
<keyword evidence="2" id="KW-1185">Reference proteome</keyword>
<proteinExistence type="predicted"/>
<evidence type="ECO:0000313" key="1">
    <source>
        <dbReference type="EMBL" id="TMS11786.1"/>
    </source>
</evidence>
<gene>
    <name evidence="1" type="ORF">E3U43_019177</name>
</gene>
<protein>
    <submittedName>
        <fullName evidence="1">Uncharacterized protein</fullName>
    </submittedName>
</protein>
<evidence type="ECO:0000313" key="2">
    <source>
        <dbReference type="Proteomes" id="UP000793456"/>
    </source>
</evidence>